<dbReference type="PANTHER" id="PTHR30304">
    <property type="entry name" value="D-TAGATOSE-1,6-BISPHOSPHATE ALDOLASE"/>
    <property type="match status" value="1"/>
</dbReference>
<reference evidence="4 5" key="1">
    <citation type="submission" date="2015-06" db="EMBL/GenBank/DDBJ databases">
        <title>Draft genome of the ant-associated black yeast Phialophora attae CBS 131958.</title>
        <authorList>
            <person name="Moreno L.F."/>
            <person name="Stielow B.J."/>
            <person name="de Hoog S."/>
            <person name="Vicente V.A."/>
            <person name="Weiss V.A."/>
            <person name="de Vries M."/>
            <person name="Cruz L.M."/>
            <person name="Souza E.M."/>
        </authorList>
    </citation>
    <scope>NUCLEOTIDE SEQUENCE [LARGE SCALE GENOMIC DNA]</scope>
    <source>
        <strain evidence="4 5">CBS 131958</strain>
    </source>
</reference>
<dbReference type="EC" id="4.1.2.13" evidence="3"/>
<feature type="binding site" evidence="2">
    <location>
        <position position="108"/>
    </location>
    <ligand>
        <name>Zn(2+)</name>
        <dbReference type="ChEBI" id="CHEBI:29105"/>
        <label>2</label>
    </ligand>
</feature>
<comment type="caution">
    <text evidence="4">The sequence shown here is derived from an EMBL/GenBank/DDBJ whole genome shotgun (WGS) entry which is preliminary data.</text>
</comment>
<sequence length="290" mass="31472">MAPDLKQNKAYRIVEHAYANGYAVPAMCLYNVEGILATVRAAEAKKSPVLIQLFPWAIEYADGLLIHAAAEAAKNASVPVAVHMDHAQSPEIIKRAAELGGFDGIMVDMSHHERAENLALTKELVTYLAERGIISEAEPGRINGGEDGVSDTLDLEGILTTPEQAEEFVATGIQWLAPAFGNVHGKYGPKGPQLEWDRLKGLVDAVGDRVRFVLHGAGTEYFKGDLLGQAVKAGLCKINLNDAVNDSYIRVMKEKAGNTPLTQLLQEVTDAMQKDVEQHMDWLGSSGKAW</sequence>
<dbReference type="Gene3D" id="3.20.20.70">
    <property type="entry name" value="Aldolase class I"/>
    <property type="match status" value="1"/>
</dbReference>
<comment type="function">
    <text evidence="3">Catalyzes the aldol condensation of dihydroxyacetone phosphate (DHAP or glycerone-phosphate) with glyceraldehyde 3-phosphate (G3P) to form fructose 1,6-bisphosphate (FBP) in gluconeogenesis and the reverse reaction in glycolysis.</text>
</comment>
<dbReference type="RefSeq" id="XP_018002003.1">
    <property type="nucleotide sequence ID" value="XM_018145898.1"/>
</dbReference>
<dbReference type="CDD" id="cd00947">
    <property type="entry name" value="TBP_aldolase_IIB"/>
    <property type="match status" value="1"/>
</dbReference>
<dbReference type="InterPro" id="IPR013785">
    <property type="entry name" value="Aldolase_TIM"/>
</dbReference>
<dbReference type="GeneID" id="28737778"/>
<keyword evidence="3" id="KW-0456">Lyase</keyword>
<dbReference type="InterPro" id="IPR000771">
    <property type="entry name" value="FBA_II"/>
</dbReference>
<organism evidence="4 5">
    <name type="scientific">Cyphellophora attinorum</name>
    <dbReference type="NCBI Taxonomy" id="1664694"/>
    <lineage>
        <taxon>Eukaryota</taxon>
        <taxon>Fungi</taxon>
        <taxon>Dikarya</taxon>
        <taxon>Ascomycota</taxon>
        <taxon>Pezizomycotina</taxon>
        <taxon>Eurotiomycetes</taxon>
        <taxon>Chaetothyriomycetidae</taxon>
        <taxon>Chaetothyriales</taxon>
        <taxon>Cyphellophoraceae</taxon>
        <taxon>Cyphellophora</taxon>
    </lineage>
</organism>
<dbReference type="STRING" id="1664694.A0A0N1NZS0"/>
<dbReference type="SUPFAM" id="SSF51569">
    <property type="entry name" value="Aldolase"/>
    <property type="match status" value="1"/>
</dbReference>
<protein>
    <recommendedName>
        <fullName evidence="3">Fructose-bisphosphate aldolase</fullName>
        <shortName evidence="3">FBP aldolase</shortName>
        <ecNumber evidence="3">4.1.2.13</ecNumber>
    </recommendedName>
</protein>
<feature type="binding site" evidence="2">
    <location>
        <position position="86"/>
    </location>
    <ligand>
        <name>Zn(2+)</name>
        <dbReference type="ChEBI" id="CHEBI:29105"/>
        <label>1</label>
        <note>catalytic</note>
    </ligand>
</feature>
<gene>
    <name evidence="4" type="ORF">AB675_5667</name>
</gene>
<feature type="active site" description="Proton donor" evidence="1">
    <location>
        <position position="85"/>
    </location>
</feature>
<feature type="binding site" evidence="2">
    <location>
        <position position="215"/>
    </location>
    <ligand>
        <name>Zn(2+)</name>
        <dbReference type="ChEBI" id="CHEBI:29105"/>
        <label>1</label>
        <note>catalytic</note>
    </ligand>
</feature>
<comment type="similarity">
    <text evidence="3">Belongs to the class II fructose-bisphosphate aldolase family.</text>
</comment>
<dbReference type="InterPro" id="IPR050246">
    <property type="entry name" value="Class_II_FBP_aldolase"/>
</dbReference>
<evidence type="ECO:0000256" key="3">
    <source>
        <dbReference type="RuleBase" id="RU366023"/>
    </source>
</evidence>
<evidence type="ECO:0000256" key="1">
    <source>
        <dbReference type="PIRSR" id="PIRSR001359-1"/>
    </source>
</evidence>
<feature type="binding site" evidence="2">
    <location>
        <position position="138"/>
    </location>
    <ligand>
        <name>Zn(2+)</name>
        <dbReference type="ChEBI" id="CHEBI:29105"/>
        <label>2</label>
    </ligand>
</feature>
<keyword evidence="5" id="KW-1185">Reference proteome</keyword>
<keyword evidence="3" id="KW-0324">Glycolysis</keyword>
<dbReference type="GO" id="GO:0008270">
    <property type="term" value="F:zinc ion binding"/>
    <property type="evidence" value="ECO:0007669"/>
    <property type="project" value="UniProtKB-UniRule"/>
</dbReference>
<comment type="catalytic activity">
    <reaction evidence="3">
        <text>beta-D-fructose 1,6-bisphosphate = D-glyceraldehyde 3-phosphate + dihydroxyacetone phosphate</text>
        <dbReference type="Rhea" id="RHEA:14729"/>
        <dbReference type="ChEBI" id="CHEBI:32966"/>
        <dbReference type="ChEBI" id="CHEBI:57642"/>
        <dbReference type="ChEBI" id="CHEBI:59776"/>
        <dbReference type="EC" id="4.1.2.13"/>
    </reaction>
</comment>
<evidence type="ECO:0000313" key="5">
    <source>
        <dbReference type="Proteomes" id="UP000038010"/>
    </source>
</evidence>
<dbReference type="UniPathway" id="UPA00109">
    <property type="reaction ID" value="UER00183"/>
</dbReference>
<dbReference type="EMBL" id="LFJN01000008">
    <property type="protein sequence ID" value="KPI42040.1"/>
    <property type="molecule type" value="Genomic_DNA"/>
</dbReference>
<dbReference type="Pfam" id="PF01116">
    <property type="entry name" value="F_bP_aldolase"/>
    <property type="match status" value="1"/>
</dbReference>
<dbReference type="Proteomes" id="UP000038010">
    <property type="component" value="Unassembled WGS sequence"/>
</dbReference>
<proteinExistence type="inferred from homology"/>
<keyword evidence="2 3" id="KW-0862">Zinc</keyword>
<evidence type="ECO:0000313" key="4">
    <source>
        <dbReference type="EMBL" id="KPI42040.1"/>
    </source>
</evidence>
<comment type="cofactor">
    <cofactor evidence="2 3">
        <name>Zn(2+)</name>
        <dbReference type="ChEBI" id="CHEBI:29105"/>
    </cofactor>
    <text evidence="2 3">Binds 2 Zn(2+) ions per subunit. One is catalytic and the other provides a structural contribution.</text>
</comment>
<dbReference type="AlphaFoldDB" id="A0A0N1NZS0"/>
<dbReference type="PANTHER" id="PTHR30304:SF0">
    <property type="entry name" value="D-TAGATOSE-1,6-BISPHOSPHATE ALDOLASE SUBUNIT GATY-RELATED"/>
    <property type="match status" value="1"/>
</dbReference>
<accession>A0A0N1NZS0</accession>
<dbReference type="VEuPathDB" id="FungiDB:AB675_5667"/>
<name>A0A0N1NZS0_9EURO</name>
<dbReference type="OrthoDB" id="2558351at2759"/>
<keyword evidence="2 3" id="KW-0479">Metal-binding</keyword>
<dbReference type="PIRSF" id="PIRSF001359">
    <property type="entry name" value="F_bP_aldolase_II"/>
    <property type="match status" value="1"/>
</dbReference>
<dbReference type="GO" id="GO:0006096">
    <property type="term" value="P:glycolytic process"/>
    <property type="evidence" value="ECO:0007669"/>
    <property type="project" value="UniProtKB-UniPathway"/>
</dbReference>
<feature type="binding site" evidence="2">
    <location>
        <position position="184"/>
    </location>
    <ligand>
        <name>Zn(2+)</name>
        <dbReference type="ChEBI" id="CHEBI:29105"/>
        <label>1</label>
        <note>catalytic</note>
    </ligand>
</feature>
<comment type="pathway">
    <text evidence="3">Carbohydrate degradation; glycolysis; D-glyceraldehyde 3-phosphate and glycerone phosphate from D-glucose: step 4/4.</text>
</comment>
<dbReference type="GO" id="GO:0004332">
    <property type="term" value="F:fructose-bisphosphate aldolase activity"/>
    <property type="evidence" value="ECO:0007669"/>
    <property type="project" value="UniProtKB-EC"/>
</dbReference>
<evidence type="ECO:0000256" key="2">
    <source>
        <dbReference type="PIRSR" id="PIRSR001359-3"/>
    </source>
</evidence>